<feature type="compositionally biased region" description="Polar residues" evidence="1">
    <location>
        <begin position="350"/>
        <end position="359"/>
    </location>
</feature>
<dbReference type="Proteomes" id="UP000719412">
    <property type="component" value="Unassembled WGS sequence"/>
</dbReference>
<feature type="compositionally biased region" description="Low complexity" evidence="1">
    <location>
        <begin position="365"/>
        <end position="380"/>
    </location>
</feature>
<feature type="compositionally biased region" description="Polar residues" evidence="1">
    <location>
        <begin position="301"/>
        <end position="314"/>
    </location>
</feature>
<proteinExistence type="predicted"/>
<feature type="domain" description="Chitin-binding type-2" evidence="2">
    <location>
        <begin position="860"/>
        <end position="921"/>
    </location>
</feature>
<dbReference type="AlphaFoldDB" id="A0A8J6HUS9"/>
<feature type="compositionally biased region" description="Basic and acidic residues" evidence="1">
    <location>
        <begin position="315"/>
        <end position="349"/>
    </location>
</feature>
<dbReference type="SUPFAM" id="SSF57625">
    <property type="entry name" value="Invertebrate chitin-binding proteins"/>
    <property type="match status" value="1"/>
</dbReference>
<feature type="region of interest" description="Disordered" evidence="1">
    <location>
        <begin position="239"/>
        <end position="259"/>
    </location>
</feature>
<reference evidence="3" key="2">
    <citation type="submission" date="2021-08" db="EMBL/GenBank/DDBJ databases">
        <authorList>
            <person name="Eriksson T."/>
        </authorList>
    </citation>
    <scope>NUCLEOTIDE SEQUENCE</scope>
    <source>
        <strain evidence="3">Stoneville</strain>
        <tissue evidence="3">Whole head</tissue>
    </source>
</reference>
<protein>
    <recommendedName>
        <fullName evidence="2">Chitin-binding type-2 domain-containing protein</fullName>
    </recommendedName>
</protein>
<dbReference type="InterPro" id="IPR002557">
    <property type="entry name" value="Chitin-bd_dom"/>
</dbReference>
<name>A0A8J6HUS9_TENMO</name>
<sequence>MSHQNIFLVIAVCYAQDEFLNYPATTNPEEIEKVFSNIAPDKNLVKAAYDSYNTKKFVTICWIETTTLHLSKTGGQNYGYVQFAISLELTPSPFTVIDSAENASVEPYTLYDKYTKQDRVLNFKTVKETDEQEIKVNRTYICRSDQHYTKTVIKLPQSDKVVVKLKPENLELSSLSVPPLYTGSTRFQKEDAFKYTKEPNESHGTFSQINIHSKVPSDHGLEDLTSQKLLTPQQTSLTWATGDSHTSSLQLGKPGTANLQNVKTETGHTLGSNTGTFQGTEFASAEATNGHAHQGELGKTSAESEYSQQITSGNKEFRTREPQETELRSDTSKSEYSEEMKMGSDELHSSEFSVGNGSSRILDFVSSSESGEGVVKSEISQSITTEQSQTRGGLKIDSSQEGEGESEESQTEIAQESKKESGEFQTGSEIKSREQLIEAGLHKSQSEESQQAEVNSGEALTASTQPVFAKSETSQIDSVGRAEIRPEESQSESSQSVNMRLEELQSKVDSDESQTESVHPTRKEWGELQYQNAQPNSVIAGELQSGDESRTADIQQSGDLKIGDAEKTLATDNSFSTTLEDEILNSEDSIPMDFGSGEMKMESFENEEAGYPQYVPEIVASGEVITDSQSDGSDSQLLKVLTPQKFIGKGSDGRYDGPLSFSRSYPYNFENMDLTSDSNLLGLAATRTPASANLLGLAAARTPAPAGADLDAQRFYPVKIQEPNVPFRVLTDASLGSINQLQIQDQEQQYQFQPKVSECGNDGKVLVKMKMDIMDKDGEIANMEKNIEVDLSSYDTDSNVAGFDKHLALLIRDYYGDRLIRQCKKITKQVSSRKLMNPYLRSYQDVLQKEDEAFYPKKQFFYPPSEELGRFRYQDPTCRNYYLCMSYNGAFVKSNYSCPSTMIFNPTTQTCSSTADAVCIDNICDNLPLVPLFPKIPDPNGSDCRTYIQCMGVLNRYPVIVQAHCIDDVCNNLPSTVTKVADPNSIDGKSFIECVGPTDNRYPLVAWLCQVWGTNCVAPGSFKEQRDPTCKKYYTCSLILGTYYIKDDYTCGTLQRFNPTTQQCDYTSVCIDSFCDNQPPLQTLPDPNAINSSCRQTYIQCVGILNQYPIIEQCQSGCC</sequence>
<dbReference type="PROSITE" id="PS50940">
    <property type="entry name" value="CHIT_BIND_II"/>
    <property type="match status" value="2"/>
</dbReference>
<dbReference type="GO" id="GO:0005576">
    <property type="term" value="C:extracellular region"/>
    <property type="evidence" value="ECO:0007669"/>
    <property type="project" value="InterPro"/>
</dbReference>
<reference evidence="3" key="1">
    <citation type="journal article" date="2020" name="J Insects Food Feed">
        <title>The yellow mealworm (Tenebrio molitor) genome: a resource for the emerging insects as food and feed industry.</title>
        <authorList>
            <person name="Eriksson T."/>
            <person name="Andere A."/>
            <person name="Kelstrup H."/>
            <person name="Emery V."/>
            <person name="Picard C."/>
        </authorList>
    </citation>
    <scope>NUCLEOTIDE SEQUENCE</scope>
    <source>
        <strain evidence="3">Stoneville</strain>
        <tissue evidence="3">Whole head</tissue>
    </source>
</reference>
<accession>A0A8J6HUS9</accession>
<dbReference type="Pfam" id="PF01607">
    <property type="entry name" value="CBM_14"/>
    <property type="match status" value="1"/>
</dbReference>
<gene>
    <name evidence="3" type="ORF">GEV33_002520</name>
</gene>
<feature type="compositionally biased region" description="Basic and acidic residues" evidence="1">
    <location>
        <begin position="430"/>
        <end position="446"/>
    </location>
</feature>
<evidence type="ECO:0000313" key="4">
    <source>
        <dbReference type="Proteomes" id="UP000719412"/>
    </source>
</evidence>
<feature type="compositionally biased region" description="Polar residues" evidence="1">
    <location>
        <begin position="381"/>
        <end position="391"/>
    </location>
</feature>
<evidence type="ECO:0000313" key="3">
    <source>
        <dbReference type="EMBL" id="KAH0820271.1"/>
    </source>
</evidence>
<feature type="region of interest" description="Disordered" evidence="1">
    <location>
        <begin position="285"/>
        <end position="499"/>
    </location>
</feature>
<evidence type="ECO:0000259" key="2">
    <source>
        <dbReference type="PROSITE" id="PS50940"/>
    </source>
</evidence>
<dbReference type="EMBL" id="JABDTM020012433">
    <property type="protein sequence ID" value="KAH0820271.1"/>
    <property type="molecule type" value="Genomic_DNA"/>
</dbReference>
<feature type="compositionally biased region" description="Polar residues" evidence="1">
    <location>
        <begin position="461"/>
        <end position="477"/>
    </location>
</feature>
<comment type="caution">
    <text evidence="3">The sequence shown here is derived from an EMBL/GenBank/DDBJ whole genome shotgun (WGS) entry which is preliminary data.</text>
</comment>
<feature type="domain" description="Chitin-binding type-2" evidence="2">
    <location>
        <begin position="1013"/>
        <end position="1072"/>
    </location>
</feature>
<dbReference type="InterPro" id="IPR036508">
    <property type="entry name" value="Chitin-bd_dom_sf"/>
</dbReference>
<feature type="compositionally biased region" description="Polar residues" evidence="1">
    <location>
        <begin position="239"/>
        <end position="250"/>
    </location>
</feature>
<keyword evidence="4" id="KW-1185">Reference proteome</keyword>
<evidence type="ECO:0000256" key="1">
    <source>
        <dbReference type="SAM" id="MobiDB-lite"/>
    </source>
</evidence>
<dbReference type="GO" id="GO:0008061">
    <property type="term" value="F:chitin binding"/>
    <property type="evidence" value="ECO:0007669"/>
    <property type="project" value="InterPro"/>
</dbReference>
<feature type="compositionally biased region" description="Acidic residues" evidence="1">
    <location>
        <begin position="400"/>
        <end position="410"/>
    </location>
</feature>
<organism evidence="3 4">
    <name type="scientific">Tenebrio molitor</name>
    <name type="common">Yellow mealworm beetle</name>
    <dbReference type="NCBI Taxonomy" id="7067"/>
    <lineage>
        <taxon>Eukaryota</taxon>
        <taxon>Metazoa</taxon>
        <taxon>Ecdysozoa</taxon>
        <taxon>Arthropoda</taxon>
        <taxon>Hexapoda</taxon>
        <taxon>Insecta</taxon>
        <taxon>Pterygota</taxon>
        <taxon>Neoptera</taxon>
        <taxon>Endopterygota</taxon>
        <taxon>Coleoptera</taxon>
        <taxon>Polyphaga</taxon>
        <taxon>Cucujiformia</taxon>
        <taxon>Tenebrionidae</taxon>
        <taxon>Tenebrio</taxon>
    </lineage>
</organism>